<feature type="region of interest" description="Disordered" evidence="7">
    <location>
        <begin position="40"/>
        <end position="71"/>
    </location>
</feature>
<feature type="region of interest" description="Disordered" evidence="7">
    <location>
        <begin position="1"/>
        <end position="28"/>
    </location>
</feature>
<feature type="compositionally biased region" description="Pro residues" evidence="7">
    <location>
        <begin position="49"/>
        <end position="65"/>
    </location>
</feature>
<evidence type="ECO:0000313" key="9">
    <source>
        <dbReference type="Proteomes" id="UP000325577"/>
    </source>
</evidence>
<accession>A0A5J5AUP6</accession>
<dbReference type="Pfam" id="PF00132">
    <property type="entry name" value="Hexapep"/>
    <property type="match status" value="1"/>
</dbReference>
<keyword evidence="6" id="KW-0012">Acyltransferase</keyword>
<evidence type="ECO:0000256" key="1">
    <source>
        <dbReference type="ARBA" id="ARBA00004876"/>
    </source>
</evidence>
<dbReference type="EMBL" id="CM018040">
    <property type="protein sequence ID" value="KAA8534865.1"/>
    <property type="molecule type" value="Genomic_DNA"/>
</dbReference>
<dbReference type="GO" id="GO:0005737">
    <property type="term" value="C:cytoplasm"/>
    <property type="evidence" value="ECO:0007669"/>
    <property type="project" value="UniProtKB-ARBA"/>
</dbReference>
<dbReference type="OrthoDB" id="25818at2759"/>
<dbReference type="PROSITE" id="PS00101">
    <property type="entry name" value="HEXAPEP_TRANSFERASES"/>
    <property type="match status" value="1"/>
</dbReference>
<evidence type="ECO:0000256" key="3">
    <source>
        <dbReference type="ARBA" id="ARBA00013266"/>
    </source>
</evidence>
<feature type="region of interest" description="Disordered" evidence="7">
    <location>
        <begin position="218"/>
        <end position="242"/>
    </location>
</feature>
<reference evidence="8 9" key="1">
    <citation type="submission" date="2019-09" db="EMBL/GenBank/DDBJ databases">
        <title>A chromosome-level genome assembly of the Chinese tupelo Nyssa sinensis.</title>
        <authorList>
            <person name="Yang X."/>
            <person name="Kang M."/>
            <person name="Yang Y."/>
            <person name="Xiong H."/>
            <person name="Wang M."/>
            <person name="Zhang Z."/>
            <person name="Wang Z."/>
            <person name="Wu H."/>
            <person name="Ma T."/>
            <person name="Liu J."/>
            <person name="Xi Z."/>
        </authorList>
    </citation>
    <scope>NUCLEOTIDE SEQUENCE [LARGE SCALE GENOMIC DNA]</scope>
    <source>
        <strain evidence="8">J267</strain>
        <tissue evidence="8">Leaf</tissue>
    </source>
</reference>
<evidence type="ECO:0000256" key="5">
    <source>
        <dbReference type="ARBA" id="ARBA00022679"/>
    </source>
</evidence>
<keyword evidence="9" id="KW-1185">Reference proteome</keyword>
<evidence type="ECO:0000256" key="2">
    <source>
        <dbReference type="ARBA" id="ARBA00007274"/>
    </source>
</evidence>
<proteinExistence type="inferred from homology"/>
<organism evidence="8 9">
    <name type="scientific">Nyssa sinensis</name>
    <dbReference type="NCBI Taxonomy" id="561372"/>
    <lineage>
        <taxon>Eukaryota</taxon>
        <taxon>Viridiplantae</taxon>
        <taxon>Streptophyta</taxon>
        <taxon>Embryophyta</taxon>
        <taxon>Tracheophyta</taxon>
        <taxon>Spermatophyta</taxon>
        <taxon>Magnoliopsida</taxon>
        <taxon>eudicotyledons</taxon>
        <taxon>Gunneridae</taxon>
        <taxon>Pentapetalae</taxon>
        <taxon>asterids</taxon>
        <taxon>Cornales</taxon>
        <taxon>Nyssaceae</taxon>
        <taxon>Nyssa</taxon>
    </lineage>
</organism>
<dbReference type="InterPro" id="IPR011004">
    <property type="entry name" value="Trimer_LpxA-like_sf"/>
</dbReference>
<dbReference type="Proteomes" id="UP000325577">
    <property type="component" value="Linkage Group LG17"/>
</dbReference>
<gene>
    <name evidence="8" type="ORF">F0562_029919</name>
</gene>
<keyword evidence="5" id="KW-0808">Transferase</keyword>
<evidence type="ECO:0000256" key="6">
    <source>
        <dbReference type="ARBA" id="ARBA00023315"/>
    </source>
</evidence>
<dbReference type="InterPro" id="IPR018357">
    <property type="entry name" value="Hexapep_transf_CS"/>
</dbReference>
<dbReference type="SUPFAM" id="SSF51161">
    <property type="entry name" value="Trimeric LpxA-like enzymes"/>
    <property type="match status" value="1"/>
</dbReference>
<comment type="similarity">
    <text evidence="2">Belongs to the transferase hexapeptide repeat family.</text>
</comment>
<name>A0A5J5AUP6_9ASTE</name>
<protein>
    <recommendedName>
        <fullName evidence="3">serine O-acetyltransferase</fullName>
        <ecNumber evidence="3">2.3.1.30</ecNumber>
    </recommendedName>
</protein>
<dbReference type="InterPro" id="IPR001451">
    <property type="entry name" value="Hexapep"/>
</dbReference>
<keyword evidence="4" id="KW-0028">Amino-acid biosynthesis</keyword>
<dbReference type="AlphaFoldDB" id="A0A5J5AUP6"/>
<sequence length="486" mass="51491">MLNRRLPATSTQPYSLTPRSSGPSRFTSATSSALRLFCPLSSTTSSSTPFPPTPPSSPPPSPTSAPPGSVTLPACRSLTASSITRVSSLVRPTEWLTSFGLSPGGRLHWHSNLGSPTSSPSIYTRPARIGKGILFDHATGVVVGETAVIGNNVSILHHVTLGGTGKVGGDRHPKIGDGVLIGAGATILGNVKIGVGAKIGAGSVVLIDVPPRTTAVGNPARLVGGKERPSKNEEVPGESMDHTSFISDWRPVVGRKRCKEHEGKRVGKSTSKLFAAGDIPSLFDGSGNSACKNQKYNDTPSPSVSDRNVDISSICGATLTNGSFCRRQPVEGRKRCWEHKGMWANSLLARGMMVNGTMSTVVEAKSGLFDTSSKISSCNDWKYNYTSSRSVSHKSVVNEDFSSTCGATLNDGSFCRRQPAEGRKRCWQHKGMRASSSLSYSSISMYDSEGISSHICGAGLRNGSICNRMPVLGRKRCEQHKGMRAA</sequence>
<feature type="compositionally biased region" description="Basic and acidic residues" evidence="7">
    <location>
        <begin position="224"/>
        <end position="234"/>
    </location>
</feature>
<dbReference type="EC" id="2.3.1.30" evidence="3"/>
<dbReference type="FunFam" id="2.160.10.10:FF:000002">
    <property type="entry name" value="Serine acetyltransferase"/>
    <property type="match status" value="1"/>
</dbReference>
<dbReference type="PANTHER" id="PTHR42811">
    <property type="entry name" value="SERINE ACETYLTRANSFERASE"/>
    <property type="match status" value="1"/>
</dbReference>
<dbReference type="GO" id="GO:0008652">
    <property type="term" value="P:amino acid biosynthetic process"/>
    <property type="evidence" value="ECO:0007669"/>
    <property type="project" value="UniProtKB-KW"/>
</dbReference>
<evidence type="ECO:0000256" key="4">
    <source>
        <dbReference type="ARBA" id="ARBA00022605"/>
    </source>
</evidence>
<dbReference type="GO" id="GO:0009001">
    <property type="term" value="F:serine O-acetyltransferase activity"/>
    <property type="evidence" value="ECO:0007669"/>
    <property type="project" value="UniProtKB-EC"/>
</dbReference>
<feature type="compositionally biased region" description="Polar residues" evidence="7">
    <location>
        <begin position="8"/>
        <end position="28"/>
    </location>
</feature>
<evidence type="ECO:0000256" key="7">
    <source>
        <dbReference type="SAM" id="MobiDB-lite"/>
    </source>
</evidence>
<dbReference type="InterPro" id="IPR045304">
    <property type="entry name" value="LbH_SAT"/>
</dbReference>
<comment type="pathway">
    <text evidence="1">Amino-acid biosynthesis; L-cysteine biosynthesis; L-cysteine from L-serine: step 1/2.</text>
</comment>
<evidence type="ECO:0000313" key="8">
    <source>
        <dbReference type="EMBL" id="KAA8534865.1"/>
    </source>
</evidence>
<dbReference type="CDD" id="cd03354">
    <property type="entry name" value="LbH_SAT"/>
    <property type="match status" value="1"/>
</dbReference>
<dbReference type="Gene3D" id="2.160.10.10">
    <property type="entry name" value="Hexapeptide repeat proteins"/>
    <property type="match status" value="1"/>
</dbReference>